<evidence type="ECO:0000259" key="5">
    <source>
        <dbReference type="Pfam" id="PF26558"/>
    </source>
</evidence>
<dbReference type="Proteomes" id="UP000019678">
    <property type="component" value="Unassembled WGS sequence"/>
</dbReference>
<organism evidence="6 7">
    <name type="scientific">Chondromyces apiculatus DSM 436</name>
    <dbReference type="NCBI Taxonomy" id="1192034"/>
    <lineage>
        <taxon>Bacteria</taxon>
        <taxon>Pseudomonadati</taxon>
        <taxon>Myxococcota</taxon>
        <taxon>Polyangia</taxon>
        <taxon>Polyangiales</taxon>
        <taxon>Polyangiaceae</taxon>
        <taxon>Chondromyces</taxon>
    </lineage>
</organism>
<evidence type="ECO:0000256" key="3">
    <source>
        <dbReference type="SAM" id="MobiDB-lite"/>
    </source>
</evidence>
<accession>A0A017SW77</accession>
<evidence type="ECO:0000256" key="1">
    <source>
        <dbReference type="ARBA" id="ARBA00022605"/>
    </source>
</evidence>
<dbReference type="AlphaFoldDB" id="A0A017SW77"/>
<dbReference type="GO" id="GO:0003856">
    <property type="term" value="F:3-dehydroquinate synthase activity"/>
    <property type="evidence" value="ECO:0007669"/>
    <property type="project" value="InterPro"/>
</dbReference>
<feature type="compositionally biased region" description="Low complexity" evidence="3">
    <location>
        <begin position="1"/>
        <end position="16"/>
    </location>
</feature>
<proteinExistence type="predicted"/>
<evidence type="ECO:0000313" key="6">
    <source>
        <dbReference type="EMBL" id="EYF01224.1"/>
    </source>
</evidence>
<name>A0A017SW77_9BACT</name>
<dbReference type="GO" id="GO:0009073">
    <property type="term" value="P:aromatic amino acid family biosynthetic process"/>
    <property type="evidence" value="ECO:0007669"/>
    <property type="project" value="UniProtKB-KW"/>
</dbReference>
<sequence>MNISSSNGSSHNTNGSNGHGMHHGSSGSSVHEGSLSGSGSHPSGVTPPPLVKGINDAVSMAKRERIRLERHEGDRNRMEEQHALVVWFDTSGLASPDDCQGMLERIVNLAYTGVVLYPANVATMAQAIPSRMLKVFHAEKLEDLARLAGLPQNGKDVVIASHDVQLLEQASQRGFATCYRAYVDDGNSLHASIAEGCQHAYMMVRFRDPTNIPLELVIATLQATRTVLIKEISTPTDVDDAIVTLGVMEVGAEGVMFSPRSHEVLSDFVSRLGRLDRTATKLEVATIVRSVPIGMGYRSCIDTTTLFSPTEGILVGSTSQGGILCCPEVFFLPYMELRPFRVNAGAVHSYVYNFGNRTDYMSELRAGSPLMLVDRSGATRRGSVGRMKTEVRPLRLIESEFKSGERINVIMQDDWHVRIFSDDAKPLNITELKAGHKVLGHIAEPGRHVGIKVDEHIIET</sequence>
<keyword evidence="1" id="KW-0028">Amino-acid biosynthesis</keyword>
<dbReference type="STRING" id="1192034.CAP_8477"/>
<dbReference type="GO" id="GO:0016491">
    <property type="term" value="F:oxidoreductase activity"/>
    <property type="evidence" value="ECO:0007669"/>
    <property type="project" value="InterPro"/>
</dbReference>
<evidence type="ECO:0000259" key="4">
    <source>
        <dbReference type="Pfam" id="PF01959"/>
    </source>
</evidence>
<keyword evidence="2" id="KW-0057">Aromatic amino acid biosynthesis</keyword>
<dbReference type="eggNOG" id="COG1465">
    <property type="taxonomic scope" value="Bacteria"/>
</dbReference>
<dbReference type="InterPro" id="IPR030960">
    <property type="entry name" value="DHQS/DOIS_N"/>
</dbReference>
<dbReference type="Pfam" id="PF01959">
    <property type="entry name" value="DHQS"/>
    <property type="match status" value="1"/>
</dbReference>
<feature type="domain" description="3-dehydroquinate synthase C-terminal" evidence="5">
    <location>
        <begin position="286"/>
        <end position="459"/>
    </location>
</feature>
<keyword evidence="7" id="KW-1185">Reference proteome</keyword>
<dbReference type="Pfam" id="PF26558">
    <property type="entry name" value="DHQS_2nd"/>
    <property type="match status" value="1"/>
</dbReference>
<evidence type="ECO:0000256" key="2">
    <source>
        <dbReference type="ARBA" id="ARBA00023141"/>
    </source>
</evidence>
<dbReference type="InterPro" id="IPR002812">
    <property type="entry name" value="DHQS"/>
</dbReference>
<gene>
    <name evidence="6" type="ORF">CAP_8477</name>
</gene>
<dbReference type="PANTHER" id="PTHR33563">
    <property type="match status" value="1"/>
</dbReference>
<feature type="domain" description="3-dehydroquinate synthase N-terminal" evidence="4">
    <location>
        <begin position="126"/>
        <end position="268"/>
    </location>
</feature>
<protein>
    <submittedName>
        <fullName evidence="6">3,7-dideoxy-D-threo-hepto-2, 6-diulosonate synthase</fullName>
    </submittedName>
</protein>
<feature type="region of interest" description="Disordered" evidence="3">
    <location>
        <begin position="1"/>
        <end position="53"/>
    </location>
</feature>
<evidence type="ECO:0000313" key="7">
    <source>
        <dbReference type="Proteomes" id="UP000019678"/>
    </source>
</evidence>
<dbReference type="PANTHER" id="PTHR33563:SF1">
    <property type="entry name" value="3-DEHYDROQUINATE SYNTHASE"/>
    <property type="match status" value="1"/>
</dbReference>
<dbReference type="InterPro" id="IPR056179">
    <property type="entry name" value="DHQS_C"/>
</dbReference>
<dbReference type="GO" id="GO:0008652">
    <property type="term" value="P:amino acid biosynthetic process"/>
    <property type="evidence" value="ECO:0007669"/>
    <property type="project" value="UniProtKB-KW"/>
</dbReference>
<dbReference type="EMBL" id="ASRX01000085">
    <property type="protein sequence ID" value="EYF01224.1"/>
    <property type="molecule type" value="Genomic_DNA"/>
</dbReference>
<reference evidence="6 7" key="1">
    <citation type="submission" date="2013-05" db="EMBL/GenBank/DDBJ databases">
        <title>Genome assembly of Chondromyces apiculatus DSM 436.</title>
        <authorList>
            <person name="Sharma G."/>
            <person name="Khatri I."/>
            <person name="Kaur C."/>
            <person name="Mayilraj S."/>
            <person name="Subramanian S."/>
        </authorList>
    </citation>
    <scope>NUCLEOTIDE SEQUENCE [LARGE SCALE GENOMIC DNA]</scope>
    <source>
        <strain evidence="6 7">DSM 436</strain>
    </source>
</reference>
<feature type="compositionally biased region" description="Low complexity" evidence="3">
    <location>
        <begin position="23"/>
        <end position="44"/>
    </location>
</feature>
<comment type="caution">
    <text evidence="6">The sequence shown here is derived from an EMBL/GenBank/DDBJ whole genome shotgun (WGS) entry which is preliminary data.</text>
</comment>